<comment type="subcellular location">
    <subcellularLocation>
        <location evidence="14">Cytoplasm</location>
    </subcellularLocation>
</comment>
<dbReference type="NCBIfam" id="NF002537">
    <property type="entry name" value="PRK02090.1"/>
    <property type="match status" value="1"/>
</dbReference>
<dbReference type="GO" id="GO:0070814">
    <property type="term" value="P:hydrogen sulfide biosynthetic process"/>
    <property type="evidence" value="ECO:0007669"/>
    <property type="project" value="UniProtKB-UniRule"/>
</dbReference>
<dbReference type="GO" id="GO:0005737">
    <property type="term" value="C:cytoplasm"/>
    <property type="evidence" value="ECO:0007669"/>
    <property type="project" value="UniProtKB-SubCell"/>
</dbReference>
<evidence type="ECO:0000256" key="3">
    <source>
        <dbReference type="ARBA" id="ARBA00022723"/>
    </source>
</evidence>
<dbReference type="EMBL" id="WHNX01000003">
    <property type="protein sequence ID" value="MPW24668.1"/>
    <property type="molecule type" value="Genomic_DNA"/>
</dbReference>
<evidence type="ECO:0000256" key="6">
    <source>
        <dbReference type="ARBA" id="ARBA00023014"/>
    </source>
</evidence>
<evidence type="ECO:0000313" key="16">
    <source>
        <dbReference type="EMBL" id="MPW24668.1"/>
    </source>
</evidence>
<dbReference type="PIRSF" id="PIRSF000857">
    <property type="entry name" value="PAPS_reductase"/>
    <property type="match status" value="1"/>
</dbReference>
<keyword evidence="2 14" id="KW-0963">Cytoplasm</keyword>
<dbReference type="HAMAP" id="MF_00063">
    <property type="entry name" value="CysH"/>
    <property type="match status" value="1"/>
</dbReference>
<dbReference type="GO" id="GO:0043866">
    <property type="term" value="F:adenylyl-sulfate reductase (thioredoxin) activity"/>
    <property type="evidence" value="ECO:0007669"/>
    <property type="project" value="UniProtKB-EC"/>
</dbReference>
<dbReference type="GO" id="GO:0019379">
    <property type="term" value="P:sulfate assimilation, phosphoadenylyl sulfate reduction by phosphoadenylyl-sulfate reductase (thioredoxin)"/>
    <property type="evidence" value="ECO:0007669"/>
    <property type="project" value="UniProtKB-UniRule"/>
</dbReference>
<evidence type="ECO:0000313" key="17">
    <source>
        <dbReference type="Proteomes" id="UP000440004"/>
    </source>
</evidence>
<keyword evidence="5 14" id="KW-0408">Iron</keyword>
<dbReference type="GO" id="GO:0019344">
    <property type="term" value="P:cysteine biosynthetic process"/>
    <property type="evidence" value="ECO:0007669"/>
    <property type="project" value="InterPro"/>
</dbReference>
<dbReference type="GO" id="GO:0046872">
    <property type="term" value="F:metal ion binding"/>
    <property type="evidence" value="ECO:0007669"/>
    <property type="project" value="UniProtKB-KW"/>
</dbReference>
<organism evidence="16 17">
    <name type="scientific">Alkalibaculum sporogenes</name>
    <dbReference type="NCBI Taxonomy" id="2655001"/>
    <lineage>
        <taxon>Bacteria</taxon>
        <taxon>Bacillati</taxon>
        <taxon>Bacillota</taxon>
        <taxon>Clostridia</taxon>
        <taxon>Eubacteriales</taxon>
        <taxon>Eubacteriaceae</taxon>
        <taxon>Alkalibaculum</taxon>
    </lineage>
</organism>
<dbReference type="NCBIfam" id="TIGR02055">
    <property type="entry name" value="APS_reductase"/>
    <property type="match status" value="1"/>
</dbReference>
<dbReference type="Gene3D" id="3.40.50.620">
    <property type="entry name" value="HUPs"/>
    <property type="match status" value="1"/>
</dbReference>
<dbReference type="SUPFAM" id="SSF52402">
    <property type="entry name" value="Adenine nucleotide alpha hydrolases-like"/>
    <property type="match status" value="1"/>
</dbReference>
<dbReference type="PANTHER" id="PTHR46482:SF9">
    <property type="entry name" value="5'-ADENYLYLSULFATE REDUCTASE 1, CHLOROPLASTIC"/>
    <property type="match status" value="1"/>
</dbReference>
<feature type="binding site" evidence="14">
    <location>
        <position position="202"/>
    </location>
    <ligand>
        <name>[4Fe-4S] cluster</name>
        <dbReference type="ChEBI" id="CHEBI:49883"/>
    </ligand>
</feature>
<evidence type="ECO:0000256" key="13">
    <source>
        <dbReference type="ARBA" id="ARBA00048441"/>
    </source>
</evidence>
<evidence type="ECO:0000256" key="12">
    <source>
        <dbReference type="ARBA" id="ARBA00032041"/>
    </source>
</evidence>
<evidence type="ECO:0000256" key="8">
    <source>
        <dbReference type="ARBA" id="ARBA00024327"/>
    </source>
</evidence>
<accession>A0A6A7K5G9</accession>
<evidence type="ECO:0000256" key="10">
    <source>
        <dbReference type="ARBA" id="ARBA00029514"/>
    </source>
</evidence>
<reference evidence="16 17" key="1">
    <citation type="submission" date="2019-10" db="EMBL/GenBank/DDBJ databases">
        <title>Alkalibaculum tamaniensis sp.nov., a new alkaliphilic acetogen, isolated on methoxylated aromatics from a mud volcano.</title>
        <authorList>
            <person name="Khomyakova M.A."/>
            <person name="Merkel A.Y."/>
            <person name="Bonch-Osmolovskaya E.A."/>
            <person name="Slobodkin A.I."/>
        </authorList>
    </citation>
    <scope>NUCLEOTIDE SEQUENCE [LARGE SCALE GENOMIC DNA]</scope>
    <source>
        <strain evidence="16 17">M08DMB</strain>
    </source>
</reference>
<comment type="pathway">
    <text evidence="8 14">Sulfur metabolism; hydrogen sulfide biosynthesis; sulfite from sulfate.</text>
</comment>
<dbReference type="GO" id="GO:0051539">
    <property type="term" value="F:4 iron, 4 sulfur cluster binding"/>
    <property type="evidence" value="ECO:0007669"/>
    <property type="project" value="UniProtKB-UniRule"/>
</dbReference>
<evidence type="ECO:0000256" key="2">
    <source>
        <dbReference type="ARBA" id="ARBA00022490"/>
    </source>
</evidence>
<dbReference type="NCBIfam" id="TIGR00434">
    <property type="entry name" value="cysH"/>
    <property type="match status" value="1"/>
</dbReference>
<comment type="function">
    <text evidence="7 14">Catalyzes the formation of sulfite from adenosine 5'-phosphosulfate (APS) using thioredoxin as an electron donor.</text>
</comment>
<comment type="cofactor">
    <cofactor evidence="14">
        <name>[4Fe-4S] cluster</name>
        <dbReference type="ChEBI" id="CHEBI:49883"/>
    </cofactor>
    <text evidence="14">Binds 1 [4Fe-4S] cluster per subunit.</text>
</comment>
<evidence type="ECO:0000256" key="5">
    <source>
        <dbReference type="ARBA" id="ARBA00023004"/>
    </source>
</evidence>
<evidence type="ECO:0000256" key="9">
    <source>
        <dbReference type="ARBA" id="ARBA00024386"/>
    </source>
</evidence>
<dbReference type="CDD" id="cd23945">
    <property type="entry name" value="PAPS_reductase"/>
    <property type="match status" value="1"/>
</dbReference>
<feature type="binding site" evidence="14">
    <location>
        <position position="120"/>
    </location>
    <ligand>
        <name>[4Fe-4S] cluster</name>
        <dbReference type="ChEBI" id="CHEBI:49883"/>
    </ligand>
</feature>
<dbReference type="InterPro" id="IPR002500">
    <property type="entry name" value="PAPS_reduct_dom"/>
</dbReference>
<feature type="active site" description="Nucleophile; cysteine thiosulfonate intermediate" evidence="14">
    <location>
        <position position="230"/>
    </location>
</feature>
<dbReference type="EC" id="1.8.4.10" evidence="9 14"/>
<dbReference type="GO" id="GO:0004604">
    <property type="term" value="F:phosphoadenylyl-sulfate reductase (thioredoxin) activity"/>
    <property type="evidence" value="ECO:0007669"/>
    <property type="project" value="UniProtKB-UniRule"/>
</dbReference>
<name>A0A6A7K5G9_9FIRM</name>
<dbReference type="RefSeq" id="WP_152801366.1">
    <property type="nucleotide sequence ID" value="NZ_WHNX01000003.1"/>
</dbReference>
<evidence type="ECO:0000256" key="4">
    <source>
        <dbReference type="ARBA" id="ARBA00023002"/>
    </source>
</evidence>
<proteinExistence type="inferred from homology"/>
<keyword evidence="4 14" id="KW-0560">Oxidoreductase</keyword>
<evidence type="ECO:0000256" key="1">
    <source>
        <dbReference type="ARBA" id="ARBA00009732"/>
    </source>
</evidence>
<comment type="caution">
    <text evidence="16">The sequence shown here is derived from an EMBL/GenBank/DDBJ whole genome shotgun (WGS) entry which is preliminary data.</text>
</comment>
<comment type="catalytic activity">
    <reaction evidence="13 14">
        <text>[thioredoxin]-disulfide + sulfite + AMP + 2 H(+) = adenosine 5'-phosphosulfate + [thioredoxin]-dithiol</text>
        <dbReference type="Rhea" id="RHEA:21976"/>
        <dbReference type="Rhea" id="RHEA-COMP:10698"/>
        <dbReference type="Rhea" id="RHEA-COMP:10700"/>
        <dbReference type="ChEBI" id="CHEBI:15378"/>
        <dbReference type="ChEBI" id="CHEBI:17359"/>
        <dbReference type="ChEBI" id="CHEBI:29950"/>
        <dbReference type="ChEBI" id="CHEBI:50058"/>
        <dbReference type="ChEBI" id="CHEBI:58243"/>
        <dbReference type="ChEBI" id="CHEBI:456215"/>
        <dbReference type="EC" id="1.8.4.10"/>
    </reaction>
</comment>
<evidence type="ECO:0000256" key="7">
    <source>
        <dbReference type="ARBA" id="ARBA00024298"/>
    </source>
</evidence>
<feature type="domain" description="Phosphoadenosine phosphosulphate reductase" evidence="15">
    <location>
        <begin position="34"/>
        <end position="207"/>
    </location>
</feature>
<dbReference type="Pfam" id="PF01507">
    <property type="entry name" value="PAPS_reduct"/>
    <property type="match status" value="1"/>
</dbReference>
<sequence>MEGFNLDKLNAEYVHKEPKEIIKYMVERIGVSKITLASSLSIEDQVLTDILLKVNPKARIFFIDTGRHFQKTYDLMDETMKRYNFNYELYVPQSEELEKMVADYGPNSFYESVELRKNCCEIRKVRPLRRVLTTVDAWICGLRKEQSLTRQDVEIFEWDKTHSIYKINPIAYWNEKDLWNYIKRENVPYSELYHDGFASIGCQPCTRSINKGDDLRSGRWWWEDADKKECGLHWDTDLETEMIYTDTKGEIK</sequence>
<feature type="binding site" evidence="14">
    <location>
        <position position="119"/>
    </location>
    <ligand>
        <name>[4Fe-4S] cluster</name>
        <dbReference type="ChEBI" id="CHEBI:49883"/>
    </ligand>
</feature>
<keyword evidence="3 14" id="KW-0479">Metal-binding</keyword>
<comment type="similarity">
    <text evidence="1 14">Belongs to the PAPS reductase family. CysH subfamily.</text>
</comment>
<evidence type="ECO:0000259" key="15">
    <source>
        <dbReference type="Pfam" id="PF01507"/>
    </source>
</evidence>
<gene>
    <name evidence="14" type="primary">cysH</name>
    <name evidence="16" type="ORF">GC105_02520</name>
</gene>
<dbReference type="InterPro" id="IPR014729">
    <property type="entry name" value="Rossmann-like_a/b/a_fold"/>
</dbReference>
<feature type="binding site" evidence="14">
    <location>
        <position position="205"/>
    </location>
    <ligand>
        <name>[4Fe-4S] cluster</name>
        <dbReference type="ChEBI" id="CHEBI:49883"/>
    </ligand>
</feature>
<evidence type="ECO:0000256" key="11">
    <source>
        <dbReference type="ARBA" id="ARBA00030894"/>
    </source>
</evidence>
<protein>
    <recommendedName>
        <fullName evidence="10 14">Adenosine 5'-phosphosulfate reductase</fullName>
        <shortName evidence="14">APS reductase</shortName>
        <ecNumber evidence="9 14">1.8.4.10</ecNumber>
    </recommendedName>
    <alternativeName>
        <fullName evidence="12 14">5'-adenylylsulfate reductase</fullName>
    </alternativeName>
    <alternativeName>
        <fullName evidence="11 14">Thioredoxin-dependent 5'-adenylylsulfate reductase</fullName>
    </alternativeName>
</protein>
<dbReference type="InterPro" id="IPR011798">
    <property type="entry name" value="APS_reductase"/>
</dbReference>
<dbReference type="InterPro" id="IPR004511">
    <property type="entry name" value="PAPS/APS_Rdtase"/>
</dbReference>
<keyword evidence="17" id="KW-1185">Reference proteome</keyword>
<dbReference type="AlphaFoldDB" id="A0A6A7K5G9"/>
<keyword evidence="6 14" id="KW-0411">Iron-sulfur</keyword>
<dbReference type="Proteomes" id="UP000440004">
    <property type="component" value="Unassembled WGS sequence"/>
</dbReference>
<dbReference type="PANTHER" id="PTHR46482">
    <property type="entry name" value="5'-ADENYLYLSULFATE REDUCTASE 3, CHLOROPLASTIC"/>
    <property type="match status" value="1"/>
</dbReference>
<evidence type="ECO:0000256" key="14">
    <source>
        <dbReference type="HAMAP-Rule" id="MF_00063"/>
    </source>
</evidence>